<dbReference type="SUPFAM" id="SSF57850">
    <property type="entry name" value="RING/U-box"/>
    <property type="match status" value="1"/>
</dbReference>
<dbReference type="GO" id="GO:0005634">
    <property type="term" value="C:nucleus"/>
    <property type="evidence" value="ECO:0007669"/>
    <property type="project" value="InterPro"/>
</dbReference>
<dbReference type="eggNOG" id="ENOG502TDDT">
    <property type="taxonomic scope" value="Eukaryota"/>
</dbReference>
<organism evidence="3 4">
    <name type="scientific">Cochliobolus carbonum (strain 26-R-13)</name>
    <name type="common">Maize leaf spot fungus</name>
    <name type="synonym">Bipolaris zeicola</name>
    <dbReference type="NCBI Taxonomy" id="930089"/>
    <lineage>
        <taxon>Eukaryota</taxon>
        <taxon>Fungi</taxon>
        <taxon>Dikarya</taxon>
        <taxon>Ascomycota</taxon>
        <taxon>Pezizomycotina</taxon>
        <taxon>Dothideomycetes</taxon>
        <taxon>Pleosporomycetidae</taxon>
        <taxon>Pleosporales</taxon>
        <taxon>Pleosporineae</taxon>
        <taxon>Pleosporaceae</taxon>
        <taxon>Bipolaris</taxon>
    </lineage>
</organism>
<dbReference type="InterPro" id="IPR037381">
    <property type="entry name" value="RFWD3"/>
</dbReference>
<keyword evidence="1" id="KW-0863">Zinc-finger</keyword>
<dbReference type="PROSITE" id="PS50089">
    <property type="entry name" value="ZF_RING_2"/>
    <property type="match status" value="1"/>
</dbReference>
<evidence type="ECO:0000313" key="4">
    <source>
        <dbReference type="Proteomes" id="UP000053841"/>
    </source>
</evidence>
<dbReference type="RefSeq" id="XP_007715284.1">
    <property type="nucleotide sequence ID" value="XM_007717094.1"/>
</dbReference>
<proteinExistence type="predicted"/>
<dbReference type="HOGENOM" id="CLU_819257_0_0_1"/>
<dbReference type="OrthoDB" id="8062037at2759"/>
<dbReference type="GO" id="GO:0036297">
    <property type="term" value="P:interstrand cross-link repair"/>
    <property type="evidence" value="ECO:0007669"/>
    <property type="project" value="InterPro"/>
</dbReference>
<keyword evidence="1" id="KW-0862">Zinc</keyword>
<dbReference type="InterPro" id="IPR001841">
    <property type="entry name" value="Znf_RING"/>
</dbReference>
<evidence type="ECO:0000313" key="3">
    <source>
        <dbReference type="EMBL" id="EUC30418.1"/>
    </source>
</evidence>
<reference evidence="3 4" key="1">
    <citation type="journal article" date="2013" name="PLoS Genet.">
        <title>Comparative genome structure, secondary metabolite, and effector coding capacity across Cochliobolus pathogens.</title>
        <authorList>
            <person name="Condon B.J."/>
            <person name="Leng Y."/>
            <person name="Wu D."/>
            <person name="Bushley K.E."/>
            <person name="Ohm R.A."/>
            <person name="Otillar R."/>
            <person name="Martin J."/>
            <person name="Schackwitz W."/>
            <person name="Grimwood J."/>
            <person name="MohdZainudin N."/>
            <person name="Xue C."/>
            <person name="Wang R."/>
            <person name="Manning V.A."/>
            <person name="Dhillon B."/>
            <person name="Tu Z.J."/>
            <person name="Steffenson B.J."/>
            <person name="Salamov A."/>
            <person name="Sun H."/>
            <person name="Lowry S."/>
            <person name="LaButti K."/>
            <person name="Han J."/>
            <person name="Copeland A."/>
            <person name="Lindquist E."/>
            <person name="Barry K."/>
            <person name="Schmutz J."/>
            <person name="Baker S.E."/>
            <person name="Ciuffetti L.M."/>
            <person name="Grigoriev I.V."/>
            <person name="Zhong S."/>
            <person name="Turgeon B.G."/>
        </authorList>
    </citation>
    <scope>NUCLEOTIDE SEQUENCE [LARGE SCALE GENOMIC DNA]</scope>
    <source>
        <strain evidence="3 4">26-R-13</strain>
    </source>
</reference>
<dbReference type="GO" id="GO:0008270">
    <property type="term" value="F:zinc ion binding"/>
    <property type="evidence" value="ECO:0007669"/>
    <property type="project" value="UniProtKB-KW"/>
</dbReference>
<dbReference type="KEGG" id="bze:COCCADRAFT_28715"/>
<feature type="domain" description="RING-type" evidence="2">
    <location>
        <begin position="15"/>
        <end position="60"/>
    </location>
</feature>
<dbReference type="AlphaFoldDB" id="W6XXC4"/>
<dbReference type="EMBL" id="KI964702">
    <property type="protein sequence ID" value="EUC30418.1"/>
    <property type="molecule type" value="Genomic_DNA"/>
</dbReference>
<sequence>MERFINTQLHPVDACSICTEPFSTTHQPVALPCQHIFGHNCIKKWLTSGRGNTNACPTCRHILVPKPNPRGSFNVQSIWQELCHQPNERLQVFMRKLWSDLQNLWKSHPRGSFSVTSILNQAIIPALTHTIRTTRPSPDQTPDPVLDCYNLISASWDSLGRPDIAAGLAIPLVRLARLTANAGAVLPKWLTTSSRINRLIWRANACLPLNSDHISWDFIMQAAAPASVRYFDLLHLYTVLISQGIAHFPAPHPFPSRRHEVVNLVVERCCSKIGGGGCAWRGRPSSEFKDVLVGVYEELRRWQGEKGRMSLRGNYEEEGVVRGVWALSVWGKERVASA</sequence>
<dbReference type="GeneID" id="19146450"/>
<evidence type="ECO:0000259" key="2">
    <source>
        <dbReference type="PROSITE" id="PS50089"/>
    </source>
</evidence>
<dbReference type="Gene3D" id="3.30.40.10">
    <property type="entry name" value="Zinc/RING finger domain, C3HC4 (zinc finger)"/>
    <property type="match status" value="1"/>
</dbReference>
<dbReference type="GO" id="GO:0004842">
    <property type="term" value="F:ubiquitin-protein transferase activity"/>
    <property type="evidence" value="ECO:0007669"/>
    <property type="project" value="InterPro"/>
</dbReference>
<name>W6XXC4_COCC2</name>
<keyword evidence="4" id="KW-1185">Reference proteome</keyword>
<keyword evidence="1" id="KW-0479">Metal-binding</keyword>
<dbReference type="GO" id="GO:0016567">
    <property type="term" value="P:protein ubiquitination"/>
    <property type="evidence" value="ECO:0007669"/>
    <property type="project" value="InterPro"/>
</dbReference>
<dbReference type="InterPro" id="IPR013083">
    <property type="entry name" value="Znf_RING/FYVE/PHD"/>
</dbReference>
<evidence type="ECO:0000256" key="1">
    <source>
        <dbReference type="PROSITE-ProRule" id="PRU00175"/>
    </source>
</evidence>
<dbReference type="SMART" id="SM00184">
    <property type="entry name" value="RING"/>
    <property type="match status" value="1"/>
</dbReference>
<dbReference type="PANTHER" id="PTHR16047">
    <property type="entry name" value="RFWD3 PROTEIN"/>
    <property type="match status" value="1"/>
</dbReference>
<dbReference type="PANTHER" id="PTHR16047:SF7">
    <property type="entry name" value="E3 UBIQUITIN-PROTEIN LIGASE RFWD3"/>
    <property type="match status" value="1"/>
</dbReference>
<gene>
    <name evidence="3" type="ORF">COCCADRAFT_28715</name>
</gene>
<protein>
    <recommendedName>
        <fullName evidence="2">RING-type domain-containing protein</fullName>
    </recommendedName>
</protein>
<dbReference type="Pfam" id="PF13639">
    <property type="entry name" value="zf-RING_2"/>
    <property type="match status" value="1"/>
</dbReference>
<accession>W6XXC4</accession>
<dbReference type="Proteomes" id="UP000053841">
    <property type="component" value="Unassembled WGS sequence"/>
</dbReference>